<reference evidence="4" key="1">
    <citation type="journal article" date="2019" name="bioRxiv">
        <title>The Genome of the Zebra Mussel, Dreissena polymorpha: A Resource for Invasive Species Research.</title>
        <authorList>
            <person name="McCartney M.A."/>
            <person name="Auch B."/>
            <person name="Kono T."/>
            <person name="Mallez S."/>
            <person name="Zhang Y."/>
            <person name="Obille A."/>
            <person name="Becker A."/>
            <person name="Abrahante J.E."/>
            <person name="Garbe J."/>
            <person name="Badalamenti J.P."/>
            <person name="Herman A."/>
            <person name="Mangelson H."/>
            <person name="Liachko I."/>
            <person name="Sullivan S."/>
            <person name="Sone E.D."/>
            <person name="Koren S."/>
            <person name="Silverstein K.A.T."/>
            <person name="Beckman K.B."/>
            <person name="Gohl D.M."/>
        </authorList>
    </citation>
    <scope>NUCLEOTIDE SEQUENCE</scope>
    <source>
        <strain evidence="4">Duluth1</strain>
        <tissue evidence="4">Whole animal</tissue>
    </source>
</reference>
<dbReference type="Gene3D" id="2.60.40.10">
    <property type="entry name" value="Immunoglobulins"/>
    <property type="match status" value="2"/>
</dbReference>
<feature type="domain" description="Fibronectin type-III" evidence="3">
    <location>
        <begin position="326"/>
        <end position="438"/>
    </location>
</feature>
<evidence type="ECO:0000256" key="2">
    <source>
        <dbReference type="SAM" id="Phobius"/>
    </source>
</evidence>
<reference evidence="4" key="2">
    <citation type="submission" date="2020-11" db="EMBL/GenBank/DDBJ databases">
        <authorList>
            <person name="McCartney M.A."/>
            <person name="Auch B."/>
            <person name="Kono T."/>
            <person name="Mallez S."/>
            <person name="Becker A."/>
            <person name="Gohl D.M."/>
            <person name="Silverstein K.A.T."/>
            <person name="Koren S."/>
            <person name="Bechman K.B."/>
            <person name="Herman A."/>
            <person name="Abrahante J.E."/>
            <person name="Garbe J."/>
        </authorList>
    </citation>
    <scope>NUCLEOTIDE SEQUENCE</scope>
    <source>
        <strain evidence="4">Duluth1</strain>
        <tissue evidence="4">Whole animal</tissue>
    </source>
</reference>
<comment type="caution">
    <text evidence="4">The sequence shown here is derived from an EMBL/GenBank/DDBJ whole genome shotgun (WGS) entry which is preliminary data.</text>
</comment>
<evidence type="ECO:0000259" key="3">
    <source>
        <dbReference type="PROSITE" id="PS50853"/>
    </source>
</evidence>
<dbReference type="SMART" id="SM00060">
    <property type="entry name" value="FN3"/>
    <property type="match status" value="2"/>
</dbReference>
<keyword evidence="5" id="KW-1185">Reference proteome</keyword>
<dbReference type="EMBL" id="JAIWYP010000003">
    <property type="protein sequence ID" value="KAH3848964.1"/>
    <property type="molecule type" value="Genomic_DNA"/>
</dbReference>
<gene>
    <name evidence="4" type="ORF">DPMN_091349</name>
</gene>
<dbReference type="SUPFAM" id="SSF49265">
    <property type="entry name" value="Fibronectin type III"/>
    <property type="match status" value="2"/>
</dbReference>
<dbReference type="Proteomes" id="UP000828390">
    <property type="component" value="Unassembled WGS sequence"/>
</dbReference>
<proteinExistence type="predicted"/>
<evidence type="ECO:0000256" key="1">
    <source>
        <dbReference type="SAM" id="MobiDB-lite"/>
    </source>
</evidence>
<feature type="transmembrane region" description="Helical" evidence="2">
    <location>
        <begin position="754"/>
        <end position="774"/>
    </location>
</feature>
<name>A0A9D4L0D4_DREPO</name>
<keyword evidence="2" id="KW-0812">Transmembrane</keyword>
<evidence type="ECO:0000313" key="5">
    <source>
        <dbReference type="Proteomes" id="UP000828390"/>
    </source>
</evidence>
<sequence length="1118" mass="125944">MRFVFKTEYCVTQVDVLLPLRDNINLQAKHIPMFDLTMEYNLLLSAMMSIIQLSTAIVNCRHHNNVKTFAVLVFMCLTTVSAKAGPKRTRNGDYDLCHNGAISPRDPFFLLGSPIVLNCTSNWPSSNLTFLYGTNSTEVDSQYISIVNDTTITMKLPPVTNDTIREYKASMSYRCVDKQIPDKITCISNTHVKVDCNLCPNTSCDQLLDYPVAPIDFRCRILGFDTMNCSWDLAVKYTHNISVKCKYRASNSKSSLAFVSDIGDFEKCPEKRPNGCFWNVTSFTDAEVFYIALSVTNKHLNVTVHAGNDTCDTTPCYIIRKYDIAEPFPVTIHDLGFDHCWTNGTRCGRLQWWKPSNFSTHNLAFNITSTSDCDSPKTYETNFVKKYEDPPQLKSLELPDLNPFTQYNICVKARYLENNVQKGYWSEPRCISKLTPPAVPDVSPDESSLLYEIQNTENVVIYWKPLTSCEIHSQQNDTFYKISFGGQYLIESWSSEHFRRNIHISANESTIVTIETGNSVGRSKKAAILKIPQESERPKPSKLIIQYGLFTPNITNVSATIYPHEGMTGNVSHRLVVCIGSDSCKQSLEIVDMPYGVIKYEFPCKHFYGNYRYGLVTRSLDLDNGQWLDTGIDWVRCKYQLGKVPDKVQHANVSESVHGSLMVHWKLQDCLHGNVAYVPGYTVKSCTGHIDCKCQNFKETNVSADISHWTLQDLEENMPVCVWVWAQGLAGPGPETLVTPNAYVMQQSSKDASIIAGSVAAGFIPAIIVAFVMYKCQVLTKVKEWYRNKKKIDIDQIIINNHQELSPLNNSDETNGSGSSYPLNGYQRTDQMSGFTDTDGFNGDSANQMESRCTETTGLLSTGRSSENVPMEPIQDFMEMVHESRDKIHEVIEVAEEDSREEEKKCLNSENIIQIENEHSSLTDIFSKLDIQSENPSLETDFKDPPSSYRDDSPLTIKQTEQFSGSNSFHAVGYKDVRRMSLSNFEEVIDLDSDSAIGYQKTFSDSDLDSCSTSSEPIVGDDQQDTYPISNMVRKDFFSDKIEEDGCKSDCSTDKSHVSTVESPSHSAPSYMQAGLNKDFNSTNTQLLGKMSEKHDINLNDKSHMINGQVSPCEESLF</sequence>
<evidence type="ECO:0000313" key="4">
    <source>
        <dbReference type="EMBL" id="KAH3848964.1"/>
    </source>
</evidence>
<keyword evidence="2" id="KW-1133">Transmembrane helix</keyword>
<dbReference type="AlphaFoldDB" id="A0A9D4L0D4"/>
<feature type="region of interest" description="Disordered" evidence="1">
    <location>
        <begin position="806"/>
        <end position="826"/>
    </location>
</feature>
<dbReference type="InterPro" id="IPR003961">
    <property type="entry name" value="FN3_dom"/>
</dbReference>
<keyword evidence="2" id="KW-0472">Membrane</keyword>
<protein>
    <recommendedName>
        <fullName evidence="3">Fibronectin type-III domain-containing protein</fullName>
    </recommendedName>
</protein>
<dbReference type="PROSITE" id="PS50853">
    <property type="entry name" value="FN3"/>
    <property type="match status" value="1"/>
</dbReference>
<accession>A0A9D4L0D4</accession>
<organism evidence="4 5">
    <name type="scientific">Dreissena polymorpha</name>
    <name type="common">Zebra mussel</name>
    <name type="synonym">Mytilus polymorpha</name>
    <dbReference type="NCBI Taxonomy" id="45954"/>
    <lineage>
        <taxon>Eukaryota</taxon>
        <taxon>Metazoa</taxon>
        <taxon>Spiralia</taxon>
        <taxon>Lophotrochozoa</taxon>
        <taxon>Mollusca</taxon>
        <taxon>Bivalvia</taxon>
        <taxon>Autobranchia</taxon>
        <taxon>Heteroconchia</taxon>
        <taxon>Euheterodonta</taxon>
        <taxon>Imparidentia</taxon>
        <taxon>Neoheterodontei</taxon>
        <taxon>Myida</taxon>
        <taxon>Dreissenoidea</taxon>
        <taxon>Dreissenidae</taxon>
        <taxon>Dreissena</taxon>
    </lineage>
</organism>
<dbReference type="InterPro" id="IPR036116">
    <property type="entry name" value="FN3_sf"/>
</dbReference>
<dbReference type="InterPro" id="IPR013783">
    <property type="entry name" value="Ig-like_fold"/>
</dbReference>